<dbReference type="RefSeq" id="WP_145639485.1">
    <property type="nucleotide sequence ID" value="NZ_VIWP01000005.1"/>
</dbReference>
<dbReference type="EMBL" id="VIWP01000005">
    <property type="protein sequence ID" value="TWF51979.1"/>
    <property type="molecule type" value="Genomic_DNA"/>
</dbReference>
<evidence type="ECO:0000256" key="1">
    <source>
        <dbReference type="ARBA" id="ARBA00023002"/>
    </source>
</evidence>
<proteinExistence type="predicted"/>
<feature type="domain" description="FAD dependent oxidoreductase" evidence="2">
    <location>
        <begin position="5"/>
        <end position="330"/>
    </location>
</feature>
<keyword evidence="1" id="KW-0560">Oxidoreductase</keyword>
<protein>
    <submittedName>
        <fullName evidence="3">Glycine/D-amino acid oxidase-like deaminating enzyme</fullName>
    </submittedName>
</protein>
<name>A0A561QNS6_9HYPH</name>
<evidence type="ECO:0000313" key="4">
    <source>
        <dbReference type="Proteomes" id="UP000320653"/>
    </source>
</evidence>
<dbReference type="InterPro" id="IPR036188">
    <property type="entry name" value="FAD/NAD-bd_sf"/>
</dbReference>
<dbReference type="GO" id="GO:0016491">
    <property type="term" value="F:oxidoreductase activity"/>
    <property type="evidence" value="ECO:0007669"/>
    <property type="project" value="UniProtKB-KW"/>
</dbReference>
<dbReference type="InterPro" id="IPR006076">
    <property type="entry name" value="FAD-dep_OxRdtase"/>
</dbReference>
<dbReference type="Gene3D" id="3.30.9.10">
    <property type="entry name" value="D-Amino Acid Oxidase, subunit A, domain 2"/>
    <property type="match status" value="1"/>
</dbReference>
<keyword evidence="4" id="KW-1185">Reference proteome</keyword>
<organism evidence="3 4">
    <name type="scientific">Neorhizobium alkalisoli</name>
    <dbReference type="NCBI Taxonomy" id="528178"/>
    <lineage>
        <taxon>Bacteria</taxon>
        <taxon>Pseudomonadati</taxon>
        <taxon>Pseudomonadota</taxon>
        <taxon>Alphaproteobacteria</taxon>
        <taxon>Hyphomicrobiales</taxon>
        <taxon>Rhizobiaceae</taxon>
        <taxon>Rhizobium/Agrobacterium group</taxon>
        <taxon>Neorhizobium</taxon>
    </lineage>
</organism>
<sequence>MAREIVVIGGGIIGASIAWHLTEAGAKVSLICETQGGVATPNSFAWINASRSNPPDYFQLRMRSIAEWPRLAEKVPGLPLSFKGGICWDMSHDELLAYAKQHAEWGYDIGTIDAAEIARMEPALKDLPDLAALARTEGVAEPLAAANALLEDAARKGLKIIEARVNGLHRNEQGRVTAVRTTAGEFHDDEIVLAAGAETAELAATAGIDVPLETPPGLLVHSKPVAAMLNGLIIAPELHVRQTDEGRIVAGTDFGGMDPGTDPEAAAAELFGKVKAFLKGGDDLRLDFYTIGYRPTPRDGFPIIGRANGADGLYLAITHSGITLAPALGLFASQEILEGTSEPLLAPYRLSRFA</sequence>
<evidence type="ECO:0000259" key="2">
    <source>
        <dbReference type="Pfam" id="PF01266"/>
    </source>
</evidence>
<dbReference type="SUPFAM" id="SSF51905">
    <property type="entry name" value="FAD/NAD(P)-binding domain"/>
    <property type="match status" value="1"/>
</dbReference>
<comment type="caution">
    <text evidence="3">The sequence shown here is derived from an EMBL/GenBank/DDBJ whole genome shotgun (WGS) entry which is preliminary data.</text>
</comment>
<dbReference type="Proteomes" id="UP000320653">
    <property type="component" value="Unassembled WGS sequence"/>
</dbReference>
<dbReference type="Pfam" id="PF01266">
    <property type="entry name" value="DAO"/>
    <property type="match status" value="1"/>
</dbReference>
<dbReference type="GO" id="GO:0005737">
    <property type="term" value="C:cytoplasm"/>
    <property type="evidence" value="ECO:0007669"/>
    <property type="project" value="TreeGrafter"/>
</dbReference>
<evidence type="ECO:0000313" key="3">
    <source>
        <dbReference type="EMBL" id="TWF51979.1"/>
    </source>
</evidence>
<accession>A0A561QNS6</accession>
<gene>
    <name evidence="3" type="ORF">FHW37_10577</name>
</gene>
<dbReference type="PANTHER" id="PTHR13847:SF289">
    <property type="entry name" value="GLYCINE OXIDASE"/>
    <property type="match status" value="1"/>
</dbReference>
<dbReference type="AlphaFoldDB" id="A0A561QNS6"/>
<dbReference type="Gene3D" id="3.50.50.60">
    <property type="entry name" value="FAD/NAD(P)-binding domain"/>
    <property type="match status" value="1"/>
</dbReference>
<reference evidence="3 4" key="1">
    <citation type="submission" date="2019-06" db="EMBL/GenBank/DDBJ databases">
        <title>Sorghum-associated microbial communities from plants grown in Nebraska, USA.</title>
        <authorList>
            <person name="Schachtman D."/>
        </authorList>
    </citation>
    <scope>NUCLEOTIDE SEQUENCE [LARGE SCALE GENOMIC DNA]</scope>
    <source>
        <strain evidence="3 4">1225</strain>
    </source>
</reference>
<dbReference type="PANTHER" id="PTHR13847">
    <property type="entry name" value="SARCOSINE DEHYDROGENASE-RELATED"/>
    <property type="match status" value="1"/>
</dbReference>
<dbReference type="OrthoDB" id="8993739at2"/>